<dbReference type="SUPFAM" id="SSF52833">
    <property type="entry name" value="Thioredoxin-like"/>
    <property type="match status" value="1"/>
</dbReference>
<name>A0ABU6K127_9RHOO</name>
<evidence type="ECO:0000313" key="3">
    <source>
        <dbReference type="Proteomes" id="UP001331561"/>
    </source>
</evidence>
<organism evidence="2 3">
    <name type="scientific">Uliginosibacterium silvisoli</name>
    <dbReference type="NCBI Taxonomy" id="3114758"/>
    <lineage>
        <taxon>Bacteria</taxon>
        <taxon>Pseudomonadati</taxon>
        <taxon>Pseudomonadota</taxon>
        <taxon>Betaproteobacteria</taxon>
        <taxon>Rhodocyclales</taxon>
        <taxon>Zoogloeaceae</taxon>
        <taxon>Uliginosibacterium</taxon>
    </lineage>
</organism>
<dbReference type="EMBL" id="JAYXHS010000001">
    <property type="protein sequence ID" value="MEC5385102.1"/>
    <property type="molecule type" value="Genomic_DNA"/>
</dbReference>
<dbReference type="CDD" id="cd03060">
    <property type="entry name" value="GST_N_Omega_like"/>
    <property type="match status" value="1"/>
</dbReference>
<dbReference type="PROSITE" id="PS51354">
    <property type="entry name" value="GLUTAREDOXIN_2"/>
    <property type="match status" value="1"/>
</dbReference>
<dbReference type="InterPro" id="IPR004045">
    <property type="entry name" value="Glutathione_S-Trfase_N"/>
</dbReference>
<proteinExistence type="predicted"/>
<evidence type="ECO:0000313" key="2">
    <source>
        <dbReference type="EMBL" id="MEC5385102.1"/>
    </source>
</evidence>
<dbReference type="InterPro" id="IPR050983">
    <property type="entry name" value="GST_Omega/HSP26"/>
</dbReference>
<dbReference type="PANTHER" id="PTHR43968">
    <property type="match status" value="1"/>
</dbReference>
<dbReference type="RefSeq" id="WP_327598066.1">
    <property type="nucleotide sequence ID" value="NZ_JAYXHS010000001.1"/>
</dbReference>
<accession>A0ABU6K127</accession>
<dbReference type="Pfam" id="PF13410">
    <property type="entry name" value="GST_C_2"/>
    <property type="match status" value="1"/>
</dbReference>
<gene>
    <name evidence="2" type="ORF">VVD49_05165</name>
</gene>
<dbReference type="SUPFAM" id="SSF47616">
    <property type="entry name" value="GST C-terminal domain-like"/>
    <property type="match status" value="1"/>
</dbReference>
<dbReference type="Proteomes" id="UP001331561">
    <property type="component" value="Unassembled WGS sequence"/>
</dbReference>
<sequence>MSLPILYSFRRCPYAMRARLALKVSGIDAELREVALRSKPAEMLAVSPKGTVPVLVLPDGKVLEESLDIMRWALAQSDPQGWLAQAEHGAELIALNDGPFKQLLDRYKYADRYPERSAAGWREAAVVLHIAPLEARLQQTRFLLGETISLADMALMPFVRQFAAVDTAWFDGDADGLGTHAPFPAVRVWLQGLVDTGLFAAVMHKLPPWKADDPVTLFLD</sequence>
<protein>
    <submittedName>
        <fullName evidence="2">Glutathione S-transferase</fullName>
    </submittedName>
</protein>
<dbReference type="Pfam" id="PF13417">
    <property type="entry name" value="GST_N_3"/>
    <property type="match status" value="1"/>
</dbReference>
<dbReference type="Gene3D" id="3.40.30.10">
    <property type="entry name" value="Glutaredoxin"/>
    <property type="match status" value="1"/>
</dbReference>
<dbReference type="InterPro" id="IPR040079">
    <property type="entry name" value="Glutathione_S-Trfase"/>
</dbReference>
<reference evidence="2 3" key="1">
    <citation type="submission" date="2024-01" db="EMBL/GenBank/DDBJ databases">
        <title>Uliginosibacterium soil sp. nov.</title>
        <authorList>
            <person name="Lv Y."/>
        </authorList>
    </citation>
    <scope>NUCLEOTIDE SEQUENCE [LARGE SCALE GENOMIC DNA]</scope>
    <source>
        <strain evidence="2 3">H3</strain>
    </source>
</reference>
<dbReference type="InterPro" id="IPR036282">
    <property type="entry name" value="Glutathione-S-Trfase_C_sf"/>
</dbReference>
<dbReference type="PANTHER" id="PTHR43968:SF6">
    <property type="entry name" value="GLUTATHIONE S-TRANSFERASE OMEGA"/>
    <property type="match status" value="1"/>
</dbReference>
<evidence type="ECO:0000259" key="1">
    <source>
        <dbReference type="PROSITE" id="PS50404"/>
    </source>
</evidence>
<dbReference type="CDD" id="cd03196">
    <property type="entry name" value="GST_C_5"/>
    <property type="match status" value="1"/>
</dbReference>
<keyword evidence="3" id="KW-1185">Reference proteome</keyword>
<dbReference type="InterPro" id="IPR036249">
    <property type="entry name" value="Thioredoxin-like_sf"/>
</dbReference>
<dbReference type="Gene3D" id="1.20.1050.10">
    <property type="match status" value="1"/>
</dbReference>
<dbReference type="PROSITE" id="PS50404">
    <property type="entry name" value="GST_NTER"/>
    <property type="match status" value="1"/>
</dbReference>
<dbReference type="SFLD" id="SFLDS00019">
    <property type="entry name" value="Glutathione_Transferase_(cytos"/>
    <property type="match status" value="1"/>
</dbReference>
<feature type="domain" description="GST N-terminal" evidence="1">
    <location>
        <begin position="2"/>
        <end position="81"/>
    </location>
</feature>
<comment type="caution">
    <text evidence="2">The sequence shown here is derived from an EMBL/GenBank/DDBJ whole genome shotgun (WGS) entry which is preliminary data.</text>
</comment>